<keyword evidence="3" id="KW-0963">Cytoplasm</keyword>
<evidence type="ECO:0000313" key="7">
    <source>
        <dbReference type="EMBL" id="CDF36474.1"/>
    </source>
</evidence>
<keyword evidence="4" id="KW-0648">Protein biosynthesis</keyword>
<protein>
    <submittedName>
        <fullName evidence="7">Ribosome-recycling factor RRF, Rhodoplastic</fullName>
    </submittedName>
</protein>
<dbReference type="KEGG" id="ccp:CHC_T00008444001"/>
<sequence length="246" mass="27376">MFLRREFGFVTPAGLVSLPCRSFTRGVCQIAAPQRHGFSTSTRRLQHSPSQSNPSSVRCELTQNETGKETTDRMGKTLDSVQSAFSTVRTGRASTSMVDRVMVSYYDVETPLNQLASVSLSGTSTILVEPYDKSCMGDVERGIMESDVGITPNNDGSCIRLSVPPLTEDRRKELVKQVKGLAEEGRVALRNIRRDAVDSLKKLEKKKELGKDESKTLQSEVQKITDKHVKRIDELLKQKEADILKV</sequence>
<evidence type="ECO:0000256" key="4">
    <source>
        <dbReference type="ARBA" id="ARBA00022917"/>
    </source>
</evidence>
<accession>R7QEJ9</accession>
<dbReference type="AlphaFoldDB" id="R7QEJ9"/>
<evidence type="ECO:0000256" key="2">
    <source>
        <dbReference type="ARBA" id="ARBA00005912"/>
    </source>
</evidence>
<dbReference type="PhylomeDB" id="R7QEJ9"/>
<organism evidence="7 8">
    <name type="scientific">Chondrus crispus</name>
    <name type="common">Carrageen Irish moss</name>
    <name type="synonym">Polymorpha crispa</name>
    <dbReference type="NCBI Taxonomy" id="2769"/>
    <lineage>
        <taxon>Eukaryota</taxon>
        <taxon>Rhodophyta</taxon>
        <taxon>Florideophyceae</taxon>
        <taxon>Rhodymeniophycidae</taxon>
        <taxon>Gigartinales</taxon>
        <taxon>Gigartinaceae</taxon>
        <taxon>Chondrus</taxon>
    </lineage>
</organism>
<dbReference type="EMBL" id="HG001780">
    <property type="protein sequence ID" value="CDF36474.1"/>
    <property type="molecule type" value="Genomic_DNA"/>
</dbReference>
<dbReference type="Proteomes" id="UP000012073">
    <property type="component" value="Unassembled WGS sequence"/>
</dbReference>
<feature type="region of interest" description="Disordered" evidence="5">
    <location>
        <begin position="38"/>
        <end position="73"/>
    </location>
</feature>
<evidence type="ECO:0000256" key="5">
    <source>
        <dbReference type="SAM" id="MobiDB-lite"/>
    </source>
</evidence>
<gene>
    <name evidence="7" type="ORF">CHC_T00008444001</name>
</gene>
<dbReference type="InterPro" id="IPR036191">
    <property type="entry name" value="RRF_sf"/>
</dbReference>
<name>R7QEJ9_CHOCR</name>
<dbReference type="CDD" id="cd00520">
    <property type="entry name" value="RRF"/>
    <property type="match status" value="1"/>
</dbReference>
<dbReference type="PANTHER" id="PTHR20982:SF3">
    <property type="entry name" value="MITOCHONDRIAL RIBOSOME RECYCLING FACTOR PSEUDO 1"/>
    <property type="match status" value="1"/>
</dbReference>
<dbReference type="Gramene" id="CDF36474">
    <property type="protein sequence ID" value="CDF36474"/>
    <property type="gene ID" value="CHC_T00008444001"/>
</dbReference>
<proteinExistence type="inferred from homology"/>
<dbReference type="InterPro" id="IPR002661">
    <property type="entry name" value="Ribosome_recyc_fac"/>
</dbReference>
<dbReference type="FunFam" id="3.30.1360.40:FF:000001">
    <property type="entry name" value="Ribosome-recycling factor"/>
    <property type="match status" value="1"/>
</dbReference>
<evidence type="ECO:0000256" key="1">
    <source>
        <dbReference type="ARBA" id="ARBA00004496"/>
    </source>
</evidence>
<dbReference type="OrthoDB" id="407355at2759"/>
<evidence type="ECO:0000256" key="3">
    <source>
        <dbReference type="ARBA" id="ARBA00022490"/>
    </source>
</evidence>
<dbReference type="STRING" id="2769.R7QEJ9"/>
<feature type="domain" description="Ribosome recycling factor" evidence="6">
    <location>
        <begin position="82"/>
        <end position="244"/>
    </location>
</feature>
<evidence type="ECO:0000259" key="6">
    <source>
        <dbReference type="Pfam" id="PF01765"/>
    </source>
</evidence>
<dbReference type="NCBIfam" id="TIGR00496">
    <property type="entry name" value="frr"/>
    <property type="match status" value="1"/>
</dbReference>
<dbReference type="Pfam" id="PF01765">
    <property type="entry name" value="RRF"/>
    <property type="match status" value="1"/>
</dbReference>
<evidence type="ECO:0000313" key="8">
    <source>
        <dbReference type="Proteomes" id="UP000012073"/>
    </source>
</evidence>
<dbReference type="Gene3D" id="3.30.1360.40">
    <property type="match status" value="1"/>
</dbReference>
<comment type="similarity">
    <text evidence="2">Belongs to the RRF family.</text>
</comment>
<dbReference type="RefSeq" id="XP_005716293.1">
    <property type="nucleotide sequence ID" value="XM_005716236.1"/>
</dbReference>
<dbReference type="InterPro" id="IPR023584">
    <property type="entry name" value="Ribosome_recyc_fac_dom"/>
</dbReference>
<comment type="subcellular location">
    <subcellularLocation>
        <location evidence="1">Cytoplasm</location>
    </subcellularLocation>
</comment>
<dbReference type="FunFam" id="1.10.132.20:FF:000001">
    <property type="entry name" value="Ribosome-recycling factor"/>
    <property type="match status" value="1"/>
</dbReference>
<dbReference type="SUPFAM" id="SSF55194">
    <property type="entry name" value="Ribosome recycling factor, RRF"/>
    <property type="match status" value="1"/>
</dbReference>
<dbReference type="GO" id="GO:0043023">
    <property type="term" value="F:ribosomal large subunit binding"/>
    <property type="evidence" value="ECO:0007669"/>
    <property type="project" value="TreeGrafter"/>
</dbReference>
<dbReference type="HAMAP" id="MF_00040">
    <property type="entry name" value="RRF"/>
    <property type="match status" value="1"/>
</dbReference>
<keyword evidence="8" id="KW-1185">Reference proteome</keyword>
<reference evidence="8" key="1">
    <citation type="journal article" date="2013" name="Proc. Natl. Acad. Sci. U.S.A.">
        <title>Genome structure and metabolic features in the red seaweed Chondrus crispus shed light on evolution of the Archaeplastida.</title>
        <authorList>
            <person name="Collen J."/>
            <person name="Porcel B."/>
            <person name="Carre W."/>
            <person name="Ball S.G."/>
            <person name="Chaparro C."/>
            <person name="Tonon T."/>
            <person name="Barbeyron T."/>
            <person name="Michel G."/>
            <person name="Noel B."/>
            <person name="Valentin K."/>
            <person name="Elias M."/>
            <person name="Artiguenave F."/>
            <person name="Arun A."/>
            <person name="Aury J.M."/>
            <person name="Barbosa-Neto J.F."/>
            <person name="Bothwell J.H."/>
            <person name="Bouget F.Y."/>
            <person name="Brillet L."/>
            <person name="Cabello-Hurtado F."/>
            <person name="Capella-Gutierrez S."/>
            <person name="Charrier B."/>
            <person name="Cladiere L."/>
            <person name="Cock J.M."/>
            <person name="Coelho S.M."/>
            <person name="Colleoni C."/>
            <person name="Czjzek M."/>
            <person name="Da Silva C."/>
            <person name="Delage L."/>
            <person name="Denoeud F."/>
            <person name="Deschamps P."/>
            <person name="Dittami S.M."/>
            <person name="Gabaldon T."/>
            <person name="Gachon C.M."/>
            <person name="Groisillier A."/>
            <person name="Herve C."/>
            <person name="Jabbari K."/>
            <person name="Katinka M."/>
            <person name="Kloareg B."/>
            <person name="Kowalczyk N."/>
            <person name="Labadie K."/>
            <person name="Leblanc C."/>
            <person name="Lopez P.J."/>
            <person name="McLachlan D.H."/>
            <person name="Meslet-Cladiere L."/>
            <person name="Moustafa A."/>
            <person name="Nehr Z."/>
            <person name="Nyvall Collen P."/>
            <person name="Panaud O."/>
            <person name="Partensky F."/>
            <person name="Poulain J."/>
            <person name="Rensing S.A."/>
            <person name="Rousvoal S."/>
            <person name="Samson G."/>
            <person name="Symeonidi A."/>
            <person name="Weissenbach J."/>
            <person name="Zambounis A."/>
            <person name="Wincker P."/>
            <person name="Boyen C."/>
        </authorList>
    </citation>
    <scope>NUCLEOTIDE SEQUENCE [LARGE SCALE GENOMIC DNA]</scope>
    <source>
        <strain evidence="8">cv. Stackhouse</strain>
    </source>
</reference>
<dbReference type="PANTHER" id="PTHR20982">
    <property type="entry name" value="RIBOSOME RECYCLING FACTOR"/>
    <property type="match status" value="1"/>
</dbReference>
<dbReference type="GeneID" id="17323996"/>
<dbReference type="GO" id="GO:0006412">
    <property type="term" value="P:translation"/>
    <property type="evidence" value="ECO:0007669"/>
    <property type="project" value="UniProtKB-KW"/>
</dbReference>
<dbReference type="Gene3D" id="1.10.132.20">
    <property type="entry name" value="Ribosome-recycling factor"/>
    <property type="match status" value="1"/>
</dbReference>
<feature type="compositionally biased region" description="Polar residues" evidence="5">
    <location>
        <begin position="38"/>
        <end position="65"/>
    </location>
</feature>
<dbReference type="GO" id="GO:0005737">
    <property type="term" value="C:cytoplasm"/>
    <property type="evidence" value="ECO:0007669"/>
    <property type="project" value="UniProtKB-SubCell"/>
</dbReference>
<dbReference type="OMA" id="YVPIPKV"/>